<dbReference type="Pfam" id="PF08410">
    <property type="entry name" value="DUF1737"/>
    <property type="match status" value="1"/>
</dbReference>
<feature type="region of interest" description="Disordered" evidence="2">
    <location>
        <begin position="486"/>
        <end position="536"/>
    </location>
</feature>
<dbReference type="InterPro" id="IPR022712">
    <property type="entry name" value="Beta_Casp"/>
</dbReference>
<dbReference type="InterPro" id="IPR011108">
    <property type="entry name" value="RMMBL"/>
</dbReference>
<dbReference type="Pfam" id="PF00753">
    <property type="entry name" value="Lactamase_B"/>
    <property type="match status" value="1"/>
</dbReference>
<dbReference type="InterPro" id="IPR013619">
    <property type="entry name" value="DUF1737"/>
</dbReference>
<dbReference type="Pfam" id="PF10996">
    <property type="entry name" value="Beta-Casp"/>
    <property type="match status" value="1"/>
</dbReference>
<reference evidence="5 6" key="1">
    <citation type="submission" date="2020-03" db="EMBL/GenBank/DDBJ databases">
        <title>Propioniciclava sp. nov., isolated from Hydrophilus acuminatus.</title>
        <authorList>
            <person name="Hyun D.-W."/>
            <person name="Bae J.-W."/>
        </authorList>
    </citation>
    <scope>NUCLEOTIDE SEQUENCE [LARGE SCALE GENOMIC DNA]</scope>
    <source>
        <strain evidence="5 6">HDW11</strain>
    </source>
</reference>
<keyword evidence="6" id="KW-1185">Reference proteome</keyword>
<dbReference type="PANTHER" id="PTHR11203:SF37">
    <property type="entry name" value="INTEGRATOR COMPLEX SUBUNIT 11"/>
    <property type="match status" value="1"/>
</dbReference>
<dbReference type="SMART" id="SM00849">
    <property type="entry name" value="Lactamase_B"/>
    <property type="match status" value="1"/>
</dbReference>
<evidence type="ECO:0000259" key="3">
    <source>
        <dbReference type="SMART" id="SM00849"/>
    </source>
</evidence>
<protein>
    <submittedName>
        <fullName evidence="5">DUF1737 domain-containing protein</fullName>
    </submittedName>
</protein>
<dbReference type="Pfam" id="PF07521">
    <property type="entry name" value="RMMBL"/>
    <property type="match status" value="1"/>
</dbReference>
<dbReference type="AlphaFoldDB" id="A0A6G7Y775"/>
<gene>
    <name evidence="5" type="ORF">G7070_09570</name>
</gene>
<feature type="domain" description="Beta-Casp" evidence="4">
    <location>
        <begin position="267"/>
        <end position="389"/>
    </location>
</feature>
<evidence type="ECO:0000313" key="5">
    <source>
        <dbReference type="EMBL" id="QIK72467.1"/>
    </source>
</evidence>
<dbReference type="RefSeq" id="WP_166233541.1">
    <property type="nucleotide sequence ID" value="NZ_CP049865.1"/>
</dbReference>
<evidence type="ECO:0000256" key="1">
    <source>
        <dbReference type="ARBA" id="ARBA00022801"/>
    </source>
</evidence>
<keyword evidence="1" id="KW-0378">Hydrolase</keyword>
<dbReference type="KEGG" id="prv:G7070_09570"/>
<dbReference type="Gene3D" id="3.40.50.10890">
    <property type="match status" value="1"/>
</dbReference>
<dbReference type="InterPro" id="IPR050698">
    <property type="entry name" value="MBL"/>
</dbReference>
<dbReference type="PANTHER" id="PTHR11203">
    <property type="entry name" value="CLEAVAGE AND POLYADENYLATION SPECIFICITY FACTOR FAMILY MEMBER"/>
    <property type="match status" value="1"/>
</dbReference>
<evidence type="ECO:0000256" key="2">
    <source>
        <dbReference type="SAM" id="MobiDB-lite"/>
    </source>
</evidence>
<dbReference type="CDD" id="cd16295">
    <property type="entry name" value="TTHA0252-CPSF-like_MBL-fold"/>
    <property type="match status" value="1"/>
</dbReference>
<dbReference type="InterPro" id="IPR036866">
    <property type="entry name" value="RibonucZ/Hydroxyglut_hydro"/>
</dbReference>
<dbReference type="Proteomes" id="UP000501058">
    <property type="component" value="Chromosome"/>
</dbReference>
<dbReference type="SUPFAM" id="SSF56281">
    <property type="entry name" value="Metallo-hydrolase/oxidoreductase"/>
    <property type="match status" value="1"/>
</dbReference>
<dbReference type="SMART" id="SM01027">
    <property type="entry name" value="Beta-Casp"/>
    <property type="match status" value="1"/>
</dbReference>
<dbReference type="GO" id="GO:0016787">
    <property type="term" value="F:hydrolase activity"/>
    <property type="evidence" value="ECO:0007669"/>
    <property type="project" value="UniProtKB-KW"/>
</dbReference>
<evidence type="ECO:0000259" key="4">
    <source>
        <dbReference type="SMART" id="SM01027"/>
    </source>
</evidence>
<feature type="domain" description="Metallo-beta-lactamase" evidence="3">
    <location>
        <begin position="19"/>
        <end position="262"/>
    </location>
</feature>
<feature type="compositionally biased region" description="Low complexity" evidence="2">
    <location>
        <begin position="512"/>
        <end position="536"/>
    </location>
</feature>
<dbReference type="EMBL" id="CP049865">
    <property type="protein sequence ID" value="QIK72467.1"/>
    <property type="molecule type" value="Genomic_DNA"/>
</dbReference>
<dbReference type="GO" id="GO:0004521">
    <property type="term" value="F:RNA endonuclease activity"/>
    <property type="evidence" value="ECO:0007669"/>
    <property type="project" value="TreeGrafter"/>
</dbReference>
<dbReference type="InterPro" id="IPR001279">
    <property type="entry name" value="Metallo-B-lactamas"/>
</dbReference>
<sequence>MASTPSTTLTFLGAAGTVTGSKFMVTVGSRRVLVDAGMFQGEKEWRLKNWDEFPVDPATISDVVLTHAHMDHVGYLPALARNGFDGPIWCTQGTRELAEIVMRDAAKLQELEAEDANERGYSKHAPALPLYTTEDVEDLLPQFVALEYDTDFELTGNERPGFTASPDETVTIRLTRAGHILGSASVNLWTPTASALFSGDLGRHDHPVLRPRDTPLGAPTVLIESTYGDREHPEPDGLPHEGFADVIRRTIERGGSVVIPAFAIDRTEVVLKTISDLEREGRIPDVPVFVNSPMGVRALRVYQSHPDELRPDLRPEDFVKVPDLTTVESPEDSKRLTAKEGHGPAVIISSSGMATGGRVLHHLEALLPDPKNAVILTGYQGVGTRGRQLSEGADKVKINGKYVPVRAEIYHDHEFSVHADGSDLLDWLKELEPRPQTVYCVHGEKDSAANLAARIKRELGVNAVVPAYGEVVLLDTDGAPAADRIVKAPVPAPDRGRPPAEPSPRRRRRGQARAAAPAPAAAAPAASGASRGSGEAPRYKLITGLNDADFERKVNDALREGYELQGPPSVAYDGKDIVVAQVLMAPGGSH</sequence>
<accession>A0A6G7Y775</accession>
<evidence type="ECO:0000313" key="6">
    <source>
        <dbReference type="Proteomes" id="UP000501058"/>
    </source>
</evidence>
<dbReference type="Gene3D" id="3.60.15.10">
    <property type="entry name" value="Ribonuclease Z/Hydroxyacylglutathione hydrolase-like"/>
    <property type="match status" value="1"/>
</dbReference>
<organism evidence="5 6">
    <name type="scientific">Propioniciclava coleopterorum</name>
    <dbReference type="NCBI Taxonomy" id="2714937"/>
    <lineage>
        <taxon>Bacteria</taxon>
        <taxon>Bacillati</taxon>
        <taxon>Actinomycetota</taxon>
        <taxon>Actinomycetes</taxon>
        <taxon>Propionibacteriales</taxon>
        <taxon>Propionibacteriaceae</taxon>
        <taxon>Propioniciclava</taxon>
    </lineage>
</organism>
<name>A0A6G7Y775_9ACTN</name>
<proteinExistence type="predicted"/>